<feature type="binding site" evidence="15">
    <location>
        <position position="116"/>
    </location>
    <ligand>
        <name>Mg(2+)</name>
        <dbReference type="ChEBI" id="CHEBI:18420"/>
    </ligand>
</feature>
<keyword evidence="19" id="KW-1185">Reference proteome</keyword>
<dbReference type="HAMAP" id="MF_00104">
    <property type="entry name" value="RNase_III"/>
    <property type="match status" value="1"/>
</dbReference>
<dbReference type="GO" id="GO:0046872">
    <property type="term" value="F:metal ion binding"/>
    <property type="evidence" value="ECO:0007669"/>
    <property type="project" value="UniProtKB-KW"/>
</dbReference>
<feature type="domain" description="DRBM" evidence="16">
    <location>
        <begin position="154"/>
        <end position="224"/>
    </location>
</feature>
<keyword evidence="13 15" id="KW-0460">Magnesium</keyword>
<keyword evidence="7 15" id="KW-0507">mRNA processing</keyword>
<keyword evidence="6 15" id="KW-0698">rRNA processing</keyword>
<dbReference type="GO" id="GO:0019843">
    <property type="term" value="F:rRNA binding"/>
    <property type="evidence" value="ECO:0007669"/>
    <property type="project" value="UniProtKB-KW"/>
</dbReference>
<dbReference type="InterPro" id="IPR011907">
    <property type="entry name" value="RNase_III"/>
</dbReference>
<comment type="function">
    <text evidence="15">Digests double-stranded RNA. Involved in the processing of primary rRNA transcript to yield the immediate precursors to the large and small rRNAs (23S and 16S). Processes some mRNAs, and tRNAs when they are encoded in the rRNA operon. Processes pre-crRNA and tracrRNA of type II CRISPR loci if present in the organism.</text>
</comment>
<dbReference type="PANTHER" id="PTHR11207:SF0">
    <property type="entry name" value="RIBONUCLEASE 3"/>
    <property type="match status" value="1"/>
</dbReference>
<evidence type="ECO:0000256" key="15">
    <source>
        <dbReference type="HAMAP-Rule" id="MF_00104"/>
    </source>
</evidence>
<gene>
    <name evidence="15" type="primary">rnc</name>
    <name evidence="18" type="ORF">EDC61_11638</name>
</gene>
<keyword evidence="11 15" id="KW-0255">Endonuclease</keyword>
<dbReference type="FunFam" id="3.30.160.20:FF:000003">
    <property type="entry name" value="Ribonuclease 3"/>
    <property type="match status" value="1"/>
</dbReference>
<dbReference type="GO" id="GO:0004525">
    <property type="term" value="F:ribonuclease III activity"/>
    <property type="evidence" value="ECO:0007669"/>
    <property type="project" value="UniProtKB-UniRule"/>
</dbReference>
<evidence type="ECO:0000256" key="4">
    <source>
        <dbReference type="ARBA" id="ARBA00011738"/>
    </source>
</evidence>
<comment type="catalytic activity">
    <reaction evidence="1 15">
        <text>Endonucleolytic cleavage to 5'-phosphomonoester.</text>
        <dbReference type="EC" id="3.1.26.3"/>
    </reaction>
</comment>
<evidence type="ECO:0000256" key="3">
    <source>
        <dbReference type="ARBA" id="ARBA00010183"/>
    </source>
</evidence>
<evidence type="ECO:0000259" key="16">
    <source>
        <dbReference type="PROSITE" id="PS50137"/>
    </source>
</evidence>
<dbReference type="SUPFAM" id="SSF54768">
    <property type="entry name" value="dsRNA-binding domain-like"/>
    <property type="match status" value="1"/>
</dbReference>
<name>A0A4V2UQG2_9PROT</name>
<keyword evidence="14 15" id="KW-0694">RNA-binding</keyword>
<keyword evidence="5 15" id="KW-0963">Cytoplasm</keyword>
<comment type="cofactor">
    <cofactor evidence="15">
        <name>Mg(2+)</name>
        <dbReference type="ChEBI" id="CHEBI:18420"/>
    </cofactor>
</comment>
<dbReference type="Pfam" id="PF00035">
    <property type="entry name" value="dsrm"/>
    <property type="match status" value="1"/>
</dbReference>
<dbReference type="NCBIfam" id="TIGR02191">
    <property type="entry name" value="RNaseIII"/>
    <property type="match status" value="1"/>
</dbReference>
<keyword evidence="10 15" id="KW-0479">Metal-binding</keyword>
<organism evidence="18 19">
    <name type="scientific">Sulfuritortus calidifontis</name>
    <dbReference type="NCBI Taxonomy" id="1914471"/>
    <lineage>
        <taxon>Bacteria</taxon>
        <taxon>Pseudomonadati</taxon>
        <taxon>Pseudomonadota</taxon>
        <taxon>Betaproteobacteria</taxon>
        <taxon>Nitrosomonadales</taxon>
        <taxon>Thiobacillaceae</taxon>
        <taxon>Sulfuritortus</taxon>
    </lineage>
</organism>
<feature type="binding site" evidence="15">
    <location>
        <position position="40"/>
    </location>
    <ligand>
        <name>Mg(2+)</name>
        <dbReference type="ChEBI" id="CHEBI:18420"/>
    </ligand>
</feature>
<evidence type="ECO:0000256" key="5">
    <source>
        <dbReference type="ARBA" id="ARBA00022490"/>
    </source>
</evidence>
<evidence type="ECO:0000256" key="7">
    <source>
        <dbReference type="ARBA" id="ARBA00022664"/>
    </source>
</evidence>
<dbReference type="GO" id="GO:0005737">
    <property type="term" value="C:cytoplasm"/>
    <property type="evidence" value="ECO:0007669"/>
    <property type="project" value="UniProtKB-SubCell"/>
</dbReference>
<dbReference type="SMART" id="SM00535">
    <property type="entry name" value="RIBOc"/>
    <property type="match status" value="1"/>
</dbReference>
<protein>
    <recommendedName>
        <fullName evidence="15">Ribonuclease 3</fullName>
        <ecNumber evidence="15">3.1.26.3</ecNumber>
    </recommendedName>
    <alternativeName>
        <fullName evidence="15">Ribonuclease III</fullName>
        <shortName evidence="15">RNase III</shortName>
    </alternativeName>
</protein>
<evidence type="ECO:0000259" key="17">
    <source>
        <dbReference type="PROSITE" id="PS50142"/>
    </source>
</evidence>
<dbReference type="Gene3D" id="3.30.160.20">
    <property type="match status" value="1"/>
</dbReference>
<dbReference type="InterPro" id="IPR014720">
    <property type="entry name" value="dsRBD_dom"/>
</dbReference>
<dbReference type="GO" id="GO:0006364">
    <property type="term" value="P:rRNA processing"/>
    <property type="evidence" value="ECO:0007669"/>
    <property type="project" value="UniProtKB-UniRule"/>
</dbReference>
<feature type="binding site" evidence="15">
    <location>
        <position position="113"/>
    </location>
    <ligand>
        <name>Mg(2+)</name>
        <dbReference type="ChEBI" id="CHEBI:18420"/>
    </ligand>
</feature>
<dbReference type="PROSITE" id="PS50137">
    <property type="entry name" value="DS_RBD"/>
    <property type="match status" value="1"/>
</dbReference>
<proteinExistence type="inferred from homology"/>
<feature type="domain" description="RNase III" evidence="17">
    <location>
        <begin position="5"/>
        <end position="127"/>
    </location>
</feature>
<sequence length="225" mass="24352">MTADLASLEARIGHRFGQRELLEQALTHRSYAARNNERLEFLGDSVLNCVVGLMLYRRFQQLQEGQLSRLRANLVNQQSLCEVARRIGLGAYLKLGEGELRSGGADRPSILADALESLFGAAFLDAGFPAAEGVIERLMGPAVVAIDPHTQGKDAKTLLQEWLQARRKGLPDYQLVAVTGQAHAQVFTVECRIEALGLRCQGTGNSRKAAEQAAAGAAYAQLAGH</sequence>
<evidence type="ECO:0000256" key="8">
    <source>
        <dbReference type="ARBA" id="ARBA00022694"/>
    </source>
</evidence>
<dbReference type="FunFam" id="1.10.1520.10:FF:000001">
    <property type="entry name" value="Ribonuclease 3"/>
    <property type="match status" value="1"/>
</dbReference>
<evidence type="ECO:0000256" key="14">
    <source>
        <dbReference type="ARBA" id="ARBA00022884"/>
    </source>
</evidence>
<dbReference type="GO" id="GO:0008033">
    <property type="term" value="P:tRNA processing"/>
    <property type="evidence" value="ECO:0007669"/>
    <property type="project" value="UniProtKB-KW"/>
</dbReference>
<dbReference type="GO" id="GO:0042802">
    <property type="term" value="F:identical protein binding"/>
    <property type="evidence" value="ECO:0007669"/>
    <property type="project" value="UniProtKB-ARBA"/>
</dbReference>
<comment type="caution">
    <text evidence="18">The sequence shown here is derived from an EMBL/GenBank/DDBJ whole genome shotgun (WGS) entry which is preliminary data.</text>
</comment>
<keyword evidence="9 15" id="KW-0540">Nuclease</keyword>
<dbReference type="CDD" id="cd00593">
    <property type="entry name" value="RIBOc"/>
    <property type="match status" value="1"/>
</dbReference>
<evidence type="ECO:0000313" key="19">
    <source>
        <dbReference type="Proteomes" id="UP000295135"/>
    </source>
</evidence>
<dbReference type="SUPFAM" id="SSF69065">
    <property type="entry name" value="RNase III domain-like"/>
    <property type="match status" value="1"/>
</dbReference>
<dbReference type="PROSITE" id="PS00517">
    <property type="entry name" value="RNASE_3_1"/>
    <property type="match status" value="1"/>
</dbReference>
<dbReference type="RefSeq" id="WP_126463081.1">
    <property type="nucleotide sequence ID" value="NZ_AP018721.1"/>
</dbReference>
<dbReference type="Pfam" id="PF14622">
    <property type="entry name" value="Ribonucleas_3_3"/>
    <property type="match status" value="1"/>
</dbReference>
<comment type="subunit">
    <text evidence="4 15">Homodimer.</text>
</comment>
<evidence type="ECO:0000313" key="18">
    <source>
        <dbReference type="EMBL" id="TCS70439.1"/>
    </source>
</evidence>
<dbReference type="EMBL" id="SLZY01000016">
    <property type="protein sequence ID" value="TCS70439.1"/>
    <property type="molecule type" value="Genomic_DNA"/>
</dbReference>
<keyword evidence="15" id="KW-0699">rRNA-binding</keyword>
<comment type="similarity">
    <text evidence="3">Belongs to the ribonuclease III family.</text>
</comment>
<dbReference type="Proteomes" id="UP000295135">
    <property type="component" value="Unassembled WGS sequence"/>
</dbReference>
<dbReference type="Gene3D" id="1.10.1520.10">
    <property type="entry name" value="Ribonuclease III domain"/>
    <property type="match status" value="1"/>
</dbReference>
<dbReference type="CDD" id="cd10845">
    <property type="entry name" value="DSRM_RNAse_III_family"/>
    <property type="match status" value="1"/>
</dbReference>
<evidence type="ECO:0000256" key="10">
    <source>
        <dbReference type="ARBA" id="ARBA00022723"/>
    </source>
</evidence>
<evidence type="ECO:0000256" key="2">
    <source>
        <dbReference type="ARBA" id="ARBA00004496"/>
    </source>
</evidence>
<dbReference type="InterPro" id="IPR036389">
    <property type="entry name" value="RNase_III_sf"/>
</dbReference>
<dbReference type="OrthoDB" id="9805026at2"/>
<dbReference type="GO" id="GO:0010468">
    <property type="term" value="P:regulation of gene expression"/>
    <property type="evidence" value="ECO:0007669"/>
    <property type="project" value="TreeGrafter"/>
</dbReference>
<keyword evidence="12 15" id="KW-0378">Hydrolase</keyword>
<evidence type="ECO:0000256" key="13">
    <source>
        <dbReference type="ARBA" id="ARBA00022842"/>
    </source>
</evidence>
<evidence type="ECO:0000256" key="1">
    <source>
        <dbReference type="ARBA" id="ARBA00000109"/>
    </source>
</evidence>
<reference evidence="18 19" key="1">
    <citation type="submission" date="2019-03" db="EMBL/GenBank/DDBJ databases">
        <title>Genomic Encyclopedia of Type Strains, Phase IV (KMG-IV): sequencing the most valuable type-strain genomes for metagenomic binning, comparative biology and taxonomic classification.</title>
        <authorList>
            <person name="Goeker M."/>
        </authorList>
    </citation>
    <scope>NUCLEOTIDE SEQUENCE [LARGE SCALE GENOMIC DNA]</scope>
    <source>
        <strain evidence="18 19">DSM 103923</strain>
    </source>
</reference>
<evidence type="ECO:0000256" key="11">
    <source>
        <dbReference type="ARBA" id="ARBA00022759"/>
    </source>
</evidence>
<dbReference type="AlphaFoldDB" id="A0A4V2UQG2"/>
<evidence type="ECO:0000256" key="12">
    <source>
        <dbReference type="ARBA" id="ARBA00022801"/>
    </source>
</evidence>
<comment type="subcellular location">
    <subcellularLocation>
        <location evidence="2 15">Cytoplasm</location>
    </subcellularLocation>
</comment>
<dbReference type="PANTHER" id="PTHR11207">
    <property type="entry name" value="RIBONUCLEASE III"/>
    <property type="match status" value="1"/>
</dbReference>
<evidence type="ECO:0000256" key="9">
    <source>
        <dbReference type="ARBA" id="ARBA00022722"/>
    </source>
</evidence>
<dbReference type="PROSITE" id="PS50142">
    <property type="entry name" value="RNASE_3_2"/>
    <property type="match status" value="1"/>
</dbReference>
<feature type="active site" evidence="15">
    <location>
        <position position="44"/>
    </location>
</feature>
<feature type="active site" evidence="15">
    <location>
        <position position="116"/>
    </location>
</feature>
<keyword evidence="8 15" id="KW-0819">tRNA processing</keyword>
<dbReference type="SMART" id="SM00358">
    <property type="entry name" value="DSRM"/>
    <property type="match status" value="1"/>
</dbReference>
<dbReference type="GO" id="GO:0006397">
    <property type="term" value="P:mRNA processing"/>
    <property type="evidence" value="ECO:0007669"/>
    <property type="project" value="UniProtKB-UniRule"/>
</dbReference>
<evidence type="ECO:0000256" key="6">
    <source>
        <dbReference type="ARBA" id="ARBA00022552"/>
    </source>
</evidence>
<dbReference type="InterPro" id="IPR000999">
    <property type="entry name" value="RNase_III_dom"/>
</dbReference>
<dbReference type="EC" id="3.1.26.3" evidence="15"/>
<accession>A0A4V2UQG2</accession>
<dbReference type="GO" id="GO:0003725">
    <property type="term" value="F:double-stranded RNA binding"/>
    <property type="evidence" value="ECO:0007669"/>
    <property type="project" value="TreeGrafter"/>
</dbReference>